<feature type="transmembrane region" description="Helical" evidence="1">
    <location>
        <begin position="76"/>
        <end position="98"/>
    </location>
</feature>
<protein>
    <submittedName>
        <fullName evidence="2">Uncharacterized protein</fullName>
    </submittedName>
</protein>
<reference evidence="2" key="1">
    <citation type="submission" date="2019-08" db="EMBL/GenBank/DDBJ databases">
        <authorList>
            <person name="Kucharzyk K."/>
            <person name="Murdoch R.W."/>
            <person name="Higgins S."/>
            <person name="Loffler F."/>
        </authorList>
    </citation>
    <scope>NUCLEOTIDE SEQUENCE</scope>
</reference>
<dbReference type="AlphaFoldDB" id="A0A644ZMV6"/>
<evidence type="ECO:0000256" key="1">
    <source>
        <dbReference type="SAM" id="Phobius"/>
    </source>
</evidence>
<gene>
    <name evidence="2" type="ORF">SDC9_88729</name>
</gene>
<dbReference type="EMBL" id="VSSQ01009591">
    <property type="protein sequence ID" value="MPM42067.1"/>
    <property type="molecule type" value="Genomic_DNA"/>
</dbReference>
<evidence type="ECO:0000313" key="2">
    <source>
        <dbReference type="EMBL" id="MPM42067.1"/>
    </source>
</evidence>
<keyword evidence="1" id="KW-0472">Membrane</keyword>
<name>A0A644ZMV6_9ZZZZ</name>
<keyword evidence="1" id="KW-1133">Transmembrane helix</keyword>
<accession>A0A644ZMV6</accession>
<proteinExistence type="predicted"/>
<sequence>MPRYQVGEKHINFVFISYELNKEYFIPKMFNLAKEGRWKAHAPSILQNKIEEFINLNVKKIVTYLATKNDKEVIRFLHFVFGAMRKLFSILTIALLLISSCRSTSQVNIQKDVIFDPISPSPYVVEYKSIVELPDSLGGNKYKGLAAIQGRINDDLKIEGIKIMKLLLYMERDTVINYYFGKDSLSLINIYPKDVSDYLPFFEDFVKTVIVKKRDGISNKNMNQITLMLRFR</sequence>
<keyword evidence="1" id="KW-0812">Transmembrane</keyword>
<comment type="caution">
    <text evidence="2">The sequence shown here is derived from an EMBL/GenBank/DDBJ whole genome shotgun (WGS) entry which is preliminary data.</text>
</comment>
<organism evidence="2">
    <name type="scientific">bioreactor metagenome</name>
    <dbReference type="NCBI Taxonomy" id="1076179"/>
    <lineage>
        <taxon>unclassified sequences</taxon>
        <taxon>metagenomes</taxon>
        <taxon>ecological metagenomes</taxon>
    </lineage>
</organism>